<dbReference type="SUPFAM" id="SSF49344">
    <property type="entry name" value="CBD9-like"/>
    <property type="match status" value="1"/>
</dbReference>
<reference evidence="3 4" key="1">
    <citation type="submission" date="2018-07" db="EMBL/GenBank/DDBJ databases">
        <title>Genomic Encyclopedia of Type Strains, Phase III (KMG-III): the genomes of soil and plant-associated and newly described type strains.</title>
        <authorList>
            <person name="Whitman W."/>
        </authorList>
    </citation>
    <scope>NUCLEOTIDE SEQUENCE [LARGE SCALE GENOMIC DNA]</scope>
    <source>
        <strain evidence="3 4">CECT 7287</strain>
    </source>
</reference>
<dbReference type="Gene3D" id="2.60.40.10">
    <property type="entry name" value="Immunoglobulins"/>
    <property type="match status" value="1"/>
</dbReference>
<dbReference type="GO" id="GO:0004553">
    <property type="term" value="F:hydrolase activity, hydrolyzing O-glycosyl compounds"/>
    <property type="evidence" value="ECO:0007669"/>
    <property type="project" value="InterPro"/>
</dbReference>
<dbReference type="InterPro" id="IPR013783">
    <property type="entry name" value="Ig-like_fold"/>
</dbReference>
<protein>
    <submittedName>
        <fullName evidence="3">Putative glycosyl hydrolase</fullName>
    </submittedName>
</protein>
<organism evidence="3 4">
    <name type="scientific">Cohnella phaseoli</name>
    <dbReference type="NCBI Taxonomy" id="456490"/>
    <lineage>
        <taxon>Bacteria</taxon>
        <taxon>Bacillati</taxon>
        <taxon>Bacillota</taxon>
        <taxon>Bacilli</taxon>
        <taxon>Bacillales</taxon>
        <taxon>Paenibacillaceae</taxon>
        <taxon>Cohnella</taxon>
    </lineage>
</organism>
<keyword evidence="4" id="KW-1185">Reference proteome</keyword>
<evidence type="ECO:0000259" key="2">
    <source>
        <dbReference type="Pfam" id="PF11790"/>
    </source>
</evidence>
<dbReference type="GO" id="GO:0030246">
    <property type="term" value="F:carbohydrate binding"/>
    <property type="evidence" value="ECO:0007669"/>
    <property type="project" value="InterPro"/>
</dbReference>
<dbReference type="RefSeq" id="WP_116058583.1">
    <property type="nucleotide sequence ID" value="NZ_QRDZ01000001.1"/>
</dbReference>
<keyword evidence="3" id="KW-0378">Hydrolase</keyword>
<name>A0A3D9KTY2_9BACL</name>
<feature type="domain" description="Asl1-like glycosyl hydrolase catalytic" evidence="2">
    <location>
        <begin position="436"/>
        <end position="593"/>
    </location>
</feature>
<dbReference type="PANTHER" id="PTHR12631">
    <property type="entry name" value="ALPHA-L-IDURONIDASE"/>
    <property type="match status" value="1"/>
</dbReference>
<evidence type="ECO:0000259" key="1">
    <source>
        <dbReference type="Pfam" id="PF06452"/>
    </source>
</evidence>
<accession>A0A3D9KTY2</accession>
<dbReference type="InterPro" id="IPR051923">
    <property type="entry name" value="Glycosyl_Hydrolase_39"/>
</dbReference>
<dbReference type="Pfam" id="PF11790">
    <property type="entry name" value="Glyco_hydro_cc"/>
    <property type="match status" value="1"/>
</dbReference>
<dbReference type="Gene3D" id="2.60.40.1190">
    <property type="match status" value="1"/>
</dbReference>
<dbReference type="CDD" id="cd09621">
    <property type="entry name" value="CBM9_like_5"/>
    <property type="match status" value="1"/>
</dbReference>
<dbReference type="SUPFAM" id="SSF51445">
    <property type="entry name" value="(Trans)glycosidases"/>
    <property type="match status" value="1"/>
</dbReference>
<evidence type="ECO:0000313" key="4">
    <source>
        <dbReference type="Proteomes" id="UP000256977"/>
    </source>
</evidence>
<dbReference type="InterPro" id="IPR017853">
    <property type="entry name" value="GH"/>
</dbReference>
<dbReference type="PANTHER" id="PTHR12631:SF10">
    <property type="entry name" value="BETA-XYLOSIDASE-LIKE PROTEIN-RELATED"/>
    <property type="match status" value="1"/>
</dbReference>
<comment type="caution">
    <text evidence="3">The sequence shown here is derived from an EMBL/GenBank/DDBJ whole genome shotgun (WGS) entry which is preliminary data.</text>
</comment>
<dbReference type="InterPro" id="IPR010502">
    <property type="entry name" value="Carb-bd_dom_fam9"/>
</dbReference>
<dbReference type="Gene3D" id="3.20.20.80">
    <property type="entry name" value="Glycosidases"/>
    <property type="match status" value="1"/>
</dbReference>
<feature type="domain" description="Carbohydrate-binding" evidence="1">
    <location>
        <begin position="950"/>
        <end position="1102"/>
    </location>
</feature>
<proteinExistence type="predicted"/>
<dbReference type="GO" id="GO:0016052">
    <property type="term" value="P:carbohydrate catabolic process"/>
    <property type="evidence" value="ECO:0007669"/>
    <property type="project" value="InterPro"/>
</dbReference>
<dbReference type="Proteomes" id="UP000256977">
    <property type="component" value="Unassembled WGS sequence"/>
</dbReference>
<dbReference type="EMBL" id="QRDZ01000001">
    <property type="protein sequence ID" value="RED89115.1"/>
    <property type="molecule type" value="Genomic_DNA"/>
</dbReference>
<dbReference type="InterPro" id="IPR024655">
    <property type="entry name" value="Asl1_glyco_hydro_catalytic"/>
</dbReference>
<gene>
    <name evidence="3" type="ORF">DFP98_10186</name>
</gene>
<dbReference type="Pfam" id="PF06452">
    <property type="entry name" value="CBM9_1"/>
    <property type="match status" value="1"/>
</dbReference>
<dbReference type="OrthoDB" id="9776971at2"/>
<evidence type="ECO:0000313" key="3">
    <source>
        <dbReference type="EMBL" id="RED89115.1"/>
    </source>
</evidence>
<sequence>MSVQKRLSVFLVIALLSNLFILYNPGKIAAEEQGAEDYVEEFAAEPSVASAVYGYSLGNFETPEDKWDYSFGDQPSVVGSLEFKETGDAYEGSFVGRLSGDFRNTTADKPAFVAMRKNLDEIDVRALSFRVRTSDVRSLAVRSTDSTGQTFQQRITLQETAGWQEVVVPALTASLYWGGANDGVWHEPARSVAILFDRASIPGAAKLGSIDVDQVEAQLGDWLPELKIRQNALGNVFLDNEPASFRIATKYPQFQWSVYDLYGRAVDEGVGQSPGGEGTVQLNGAEPGYYVLHVTVQRPGSDPATLRTPFAVLTDYDWSQVDDSPFSIAAHLHRTSLGWSEDLPRLIHLMGAQSARGGMEWTIEKTKGVYTYTPQPESFMQRLEAEGLKGMFVAGYNNPLYDNNATPYTNEGREGFANYVNDYVTRYKDRLNAVEVYNEFNGGFGQRGNSPANSQPSYYYELLKKTYETVKANHPDFTVSGMVTAGIPMSWMESVFQLGGLNYLDVVSVHPYRYGRTPVEARAPEGMEEELDALKTLIRSYNGGELKPIWITEIGWPTHQSATGTDEKTQADYLVRAYTVALANGVEKMVWYDLMNDGLQTDYNEHNFGLIRFKDDPLGAYTPKPAYAAYAAMTRELTGAEFEQREDYGPDIRSYLFRNNGEPTRVLWALANTIVAVRTDAPITVTDLTGRSETYEPLNGKVYLSLTGEPQYVKGEIVGIAADDAFELEGESAVAGEPASVKVKLRNDTSAALSLALEVDGQQHSLAASPGATSELILLAETSGEGARPVLIEVREGGRKVGKLRLDVVASAAKAVTIRPLLESDGAAYAKSLGIRIENYNSARTLEAGPIQWAIGSQSGTYSEPVSVPPLGERTIEIPLPGTLTEGTEYAASVRVPFVGLDTFEYSGKLSFIPIAPYSVAVNGQIEPELEAMSPTIDLAKGTVKVTNYRGADDLSGRVWLHYDRDHLYVTAKIKDDVHSAAAKGADIWNNDSIQFAFSDGIPGENPGWYEYGISATPDGAQVYRWSAAGGNAVGAVNNAQAVVSRAEAEKTTVYKLALPWTELAPVKAGRGEAMSFSLLVNDNDGSGRRGWIEWASGIGSEKRPSLFRSMQWIVPPGEPELYIEGVADGESYLDSVTPVVRLEDESGGWRIASMTLDGETWPEGTAVTTKGEHTLAVRAESANGVPIERSVSFTLVHGTSVETVSGAARYGGVALLKAVLRDSGGQPLAGASVGFTVNGVQAGEAKTDAQGRASLRYAVEIGVDPGEDSRTLEVKALYAGSSASFLRGSEGIGALTVTKAEAVVRYTGTIKAQANKNASLSVQATRKESGGKGTLAGLPIAFELSAIQPDGTSKPYRPQDGPIVVMTGANGKASATVKLPAGLYEVTAKLAANGYYEEAAASAHLAVYDPRAGSLRLNGHFELNGSSSFWGDKAKKIHLNVGSNGARIQATPKGKDWTLKKTDWTITKQGSAYWQGTTTSGGTSYTVRIMVQEGSRGKAYVSLLVWKGKDTVQTPVFQKLNVELKGSFRVVR</sequence>